<evidence type="ECO:0000256" key="1">
    <source>
        <dbReference type="ARBA" id="ARBA00009865"/>
    </source>
</evidence>
<dbReference type="Proteomes" id="UP000756921">
    <property type="component" value="Unassembled WGS sequence"/>
</dbReference>
<keyword evidence="9" id="KW-1185">Reference proteome</keyword>
<gene>
    <name evidence="8" type="ORF">PMIN01_08995</name>
</gene>
<protein>
    <submittedName>
        <fullName evidence="8">Endo-arabinase</fullName>
    </submittedName>
</protein>
<dbReference type="AlphaFoldDB" id="A0A9P6KNR6"/>
<dbReference type="OrthoDB" id="3879658at2759"/>
<dbReference type="Pfam" id="PF04616">
    <property type="entry name" value="Glyco_hydro_43"/>
    <property type="match status" value="1"/>
</dbReference>
<dbReference type="GO" id="GO:0004553">
    <property type="term" value="F:hydrolase activity, hydrolyzing O-glycosyl compounds"/>
    <property type="evidence" value="ECO:0007669"/>
    <property type="project" value="InterPro"/>
</dbReference>
<feature type="active site" description="Proton acceptor" evidence="4">
    <location>
        <position position="43"/>
    </location>
</feature>
<evidence type="ECO:0000313" key="9">
    <source>
        <dbReference type="Proteomes" id="UP000756921"/>
    </source>
</evidence>
<feature type="chain" id="PRO_5040144457" evidence="7">
    <location>
        <begin position="16"/>
        <end position="360"/>
    </location>
</feature>
<feature type="signal peptide" evidence="7">
    <location>
        <begin position="1"/>
        <end position="15"/>
    </location>
</feature>
<dbReference type="InterPro" id="IPR006710">
    <property type="entry name" value="Glyco_hydro_43"/>
</dbReference>
<accession>A0A9P6KNR6</accession>
<evidence type="ECO:0000256" key="2">
    <source>
        <dbReference type="ARBA" id="ARBA00022801"/>
    </source>
</evidence>
<dbReference type="CDD" id="cd08999">
    <property type="entry name" value="GH43_ABN-like"/>
    <property type="match status" value="1"/>
</dbReference>
<evidence type="ECO:0000256" key="7">
    <source>
        <dbReference type="SAM" id="SignalP"/>
    </source>
</evidence>
<dbReference type="GO" id="GO:0005975">
    <property type="term" value="P:carbohydrate metabolic process"/>
    <property type="evidence" value="ECO:0007669"/>
    <property type="project" value="InterPro"/>
</dbReference>
<dbReference type="PANTHER" id="PTHR42812">
    <property type="entry name" value="BETA-XYLOSIDASE"/>
    <property type="match status" value="1"/>
</dbReference>
<feature type="active site" description="Proton donor" evidence="4">
    <location>
        <position position="245"/>
    </location>
</feature>
<comment type="similarity">
    <text evidence="1 6">Belongs to the glycosyl hydrolase 43 family.</text>
</comment>
<sequence>MFLSLAALLAASALASPLASQPAARDVSCHGISGPFLGSSFPDPSITNEGGTWYSFGTGNGKDFQSAKTTDFKKGWTRFKKSPLLAIREATWAGQMASGSSGLWAPDVMRRTDGKYVMCVDNQSTTPHHRPDAANLSRYFAAQDKQKISQHCIGGAIADTIEGPYHPVNDFHQCNRTANGVIDPAWFKDADGSQYIVYKTEIPANFLEIREVASSGPAEGVRWIGNAVQLLRVNGQGFSDGNNIEAPYLFKRGGVYFLTYSTHITMDGSYDVQYATAKSVRGPYTRVREPLLRSGTQYGCKLVGPGGASFQRFVGLGKGEEGTRVVFHGLTEEMSINKRVVYTADVKVEGDRLSVPPSRR</sequence>
<organism evidence="8 9">
    <name type="scientific">Paraphaeosphaeria minitans</name>
    <dbReference type="NCBI Taxonomy" id="565426"/>
    <lineage>
        <taxon>Eukaryota</taxon>
        <taxon>Fungi</taxon>
        <taxon>Dikarya</taxon>
        <taxon>Ascomycota</taxon>
        <taxon>Pezizomycotina</taxon>
        <taxon>Dothideomycetes</taxon>
        <taxon>Pleosporomycetidae</taxon>
        <taxon>Pleosporales</taxon>
        <taxon>Massarineae</taxon>
        <taxon>Didymosphaeriaceae</taxon>
        <taxon>Paraphaeosphaeria</taxon>
    </lineage>
</organism>
<keyword evidence="2 6" id="KW-0378">Hydrolase</keyword>
<dbReference type="InterPro" id="IPR051795">
    <property type="entry name" value="Glycosyl_Hydrlase_43"/>
</dbReference>
<evidence type="ECO:0000256" key="4">
    <source>
        <dbReference type="PIRSR" id="PIRSR606710-1"/>
    </source>
</evidence>
<dbReference type="SUPFAM" id="SSF75005">
    <property type="entry name" value="Arabinanase/levansucrase/invertase"/>
    <property type="match status" value="1"/>
</dbReference>
<evidence type="ECO:0000313" key="8">
    <source>
        <dbReference type="EMBL" id="KAF9733312.1"/>
    </source>
</evidence>
<evidence type="ECO:0000256" key="5">
    <source>
        <dbReference type="PIRSR" id="PIRSR606710-2"/>
    </source>
</evidence>
<evidence type="ECO:0000256" key="6">
    <source>
        <dbReference type="RuleBase" id="RU361187"/>
    </source>
</evidence>
<keyword evidence="3 6" id="KW-0326">Glycosidase</keyword>
<proteinExistence type="inferred from homology"/>
<comment type="caution">
    <text evidence="8">The sequence shown here is derived from an EMBL/GenBank/DDBJ whole genome shotgun (WGS) entry which is preliminary data.</text>
</comment>
<reference evidence="8" key="1">
    <citation type="journal article" date="2020" name="Mol. Plant Microbe Interact.">
        <title>Genome Sequence of the Biocontrol Agent Coniothyrium minitans strain Conio (IMI 134523).</title>
        <authorList>
            <person name="Patel D."/>
            <person name="Shittu T.A."/>
            <person name="Baroncelli R."/>
            <person name="Muthumeenakshi S."/>
            <person name="Osborne T.H."/>
            <person name="Janganan T.K."/>
            <person name="Sreenivasaprasad S."/>
        </authorList>
    </citation>
    <scope>NUCLEOTIDE SEQUENCE</scope>
    <source>
        <strain evidence="8">Conio</strain>
    </source>
</reference>
<keyword evidence="7" id="KW-0732">Signal</keyword>
<name>A0A9P6KNR6_9PLEO</name>
<dbReference type="EMBL" id="WJXW01000009">
    <property type="protein sequence ID" value="KAF9733312.1"/>
    <property type="molecule type" value="Genomic_DNA"/>
</dbReference>
<dbReference type="Gene3D" id="2.115.10.20">
    <property type="entry name" value="Glycosyl hydrolase domain, family 43"/>
    <property type="match status" value="1"/>
</dbReference>
<feature type="site" description="Important for catalytic activity, responsible for pKa modulation of the active site Glu and correct orientation of both the proton donor and substrate" evidence="5">
    <location>
        <position position="183"/>
    </location>
</feature>
<dbReference type="PANTHER" id="PTHR42812:SF5">
    <property type="entry name" value="ENDO-ARABINASE"/>
    <property type="match status" value="1"/>
</dbReference>
<dbReference type="InterPro" id="IPR023296">
    <property type="entry name" value="Glyco_hydro_beta-prop_sf"/>
</dbReference>
<evidence type="ECO:0000256" key="3">
    <source>
        <dbReference type="ARBA" id="ARBA00023295"/>
    </source>
</evidence>